<dbReference type="AlphaFoldDB" id="A0AAN6WSC9"/>
<sequence length="409" mass="45280">MPAHSLSKLSALGIANSPLFLQPHIATRTKEEVGRSPYDKKARLALMRNSPFICSVVGGPRLLYQIGAHDLRFDLSVTAPIILDCVWLKDTTKLARPSRNWNLRMPESKRGLPNGWSRGFTAPTHRTNFFHREDYCWTCEIFSEVSLGATSVRAVDRQEPGTAPILTRGEEQIFVWRVGIDVVHYILRDIAASRYGFTYSLNAHAGEQISFLIVIVIVFDSVIRKYGASTETASGSRPRKVFPLLAAGESSGGWPEQEVEAGKWPQKGYSDMLIAGNFHLSLVLQEALRLDLAGGGKEVLVPKACCEGAYTQKSLNGGEGRGRGKVGRNLGVCFSPWKKEGSKPRVARLYWINQQPPLHASLMSNRTATGRAGKHVDRRGGASWRMSRGVESDSTFLWRQGMLDTLGNK</sequence>
<proteinExistence type="predicted"/>
<comment type="caution">
    <text evidence="1">The sequence shown here is derived from an EMBL/GenBank/DDBJ whole genome shotgun (WGS) entry which is preliminary data.</text>
</comment>
<dbReference type="EMBL" id="MU864419">
    <property type="protein sequence ID" value="KAK4186616.1"/>
    <property type="molecule type" value="Genomic_DNA"/>
</dbReference>
<gene>
    <name evidence="1" type="ORF">QBC35DRAFT_533202</name>
</gene>
<protein>
    <submittedName>
        <fullName evidence="1">Uncharacterized protein</fullName>
    </submittedName>
</protein>
<reference evidence="1" key="2">
    <citation type="submission" date="2023-05" db="EMBL/GenBank/DDBJ databases">
        <authorList>
            <consortium name="Lawrence Berkeley National Laboratory"/>
            <person name="Steindorff A."/>
            <person name="Hensen N."/>
            <person name="Bonometti L."/>
            <person name="Westerberg I."/>
            <person name="Brannstrom I.O."/>
            <person name="Guillou S."/>
            <person name="Cros-Aarteil S."/>
            <person name="Calhoun S."/>
            <person name="Haridas S."/>
            <person name="Kuo A."/>
            <person name="Mondo S."/>
            <person name="Pangilinan J."/>
            <person name="Riley R."/>
            <person name="Labutti K."/>
            <person name="Andreopoulos B."/>
            <person name="Lipzen A."/>
            <person name="Chen C."/>
            <person name="Yanf M."/>
            <person name="Daum C."/>
            <person name="Ng V."/>
            <person name="Clum A."/>
            <person name="Ohm R."/>
            <person name="Martin F."/>
            <person name="Silar P."/>
            <person name="Natvig D."/>
            <person name="Lalanne C."/>
            <person name="Gautier V."/>
            <person name="Ament-Velasquez S.L."/>
            <person name="Kruys A."/>
            <person name="Hutchinson M.I."/>
            <person name="Powell A.J."/>
            <person name="Barry K."/>
            <person name="Miller A.N."/>
            <person name="Grigoriev I.V."/>
            <person name="Debuchy R."/>
            <person name="Gladieux P."/>
            <person name="Thoren M.H."/>
            <person name="Johannesson H."/>
        </authorList>
    </citation>
    <scope>NUCLEOTIDE SEQUENCE</scope>
    <source>
        <strain evidence="1">PSN309</strain>
    </source>
</reference>
<accession>A0AAN6WSC9</accession>
<evidence type="ECO:0000313" key="2">
    <source>
        <dbReference type="Proteomes" id="UP001302126"/>
    </source>
</evidence>
<dbReference type="Proteomes" id="UP001302126">
    <property type="component" value="Unassembled WGS sequence"/>
</dbReference>
<evidence type="ECO:0000313" key="1">
    <source>
        <dbReference type="EMBL" id="KAK4186616.1"/>
    </source>
</evidence>
<keyword evidence="2" id="KW-1185">Reference proteome</keyword>
<organism evidence="1 2">
    <name type="scientific">Podospora australis</name>
    <dbReference type="NCBI Taxonomy" id="1536484"/>
    <lineage>
        <taxon>Eukaryota</taxon>
        <taxon>Fungi</taxon>
        <taxon>Dikarya</taxon>
        <taxon>Ascomycota</taxon>
        <taxon>Pezizomycotina</taxon>
        <taxon>Sordariomycetes</taxon>
        <taxon>Sordariomycetidae</taxon>
        <taxon>Sordariales</taxon>
        <taxon>Podosporaceae</taxon>
        <taxon>Podospora</taxon>
    </lineage>
</organism>
<name>A0AAN6WSC9_9PEZI</name>
<reference evidence="1" key="1">
    <citation type="journal article" date="2023" name="Mol. Phylogenet. Evol.">
        <title>Genome-scale phylogeny and comparative genomics of the fungal order Sordariales.</title>
        <authorList>
            <person name="Hensen N."/>
            <person name="Bonometti L."/>
            <person name="Westerberg I."/>
            <person name="Brannstrom I.O."/>
            <person name="Guillou S."/>
            <person name="Cros-Aarteil S."/>
            <person name="Calhoun S."/>
            <person name="Haridas S."/>
            <person name="Kuo A."/>
            <person name="Mondo S."/>
            <person name="Pangilinan J."/>
            <person name="Riley R."/>
            <person name="LaButti K."/>
            <person name="Andreopoulos B."/>
            <person name="Lipzen A."/>
            <person name="Chen C."/>
            <person name="Yan M."/>
            <person name="Daum C."/>
            <person name="Ng V."/>
            <person name="Clum A."/>
            <person name="Steindorff A."/>
            <person name="Ohm R.A."/>
            <person name="Martin F."/>
            <person name="Silar P."/>
            <person name="Natvig D.O."/>
            <person name="Lalanne C."/>
            <person name="Gautier V."/>
            <person name="Ament-Velasquez S.L."/>
            <person name="Kruys A."/>
            <person name="Hutchinson M.I."/>
            <person name="Powell A.J."/>
            <person name="Barry K."/>
            <person name="Miller A.N."/>
            <person name="Grigoriev I.V."/>
            <person name="Debuchy R."/>
            <person name="Gladieux P."/>
            <person name="Hiltunen Thoren M."/>
            <person name="Johannesson H."/>
        </authorList>
    </citation>
    <scope>NUCLEOTIDE SEQUENCE</scope>
    <source>
        <strain evidence="1">PSN309</strain>
    </source>
</reference>